<evidence type="ECO:0000256" key="10">
    <source>
        <dbReference type="ARBA" id="ARBA00023180"/>
    </source>
</evidence>
<dbReference type="MEROPS" id="P02.014"/>
<evidence type="ECO:0000256" key="1">
    <source>
        <dbReference type="ARBA" id="ARBA00004651"/>
    </source>
</evidence>
<dbReference type="CDD" id="cd00041">
    <property type="entry name" value="CUB"/>
    <property type="match status" value="1"/>
</dbReference>
<dbReference type="Gene3D" id="2.60.120.200">
    <property type="match status" value="1"/>
</dbReference>
<feature type="transmembrane region" description="Helical" evidence="14">
    <location>
        <begin position="1492"/>
        <end position="1525"/>
    </location>
</feature>
<feature type="compositionally biased region" description="Low complexity" evidence="13">
    <location>
        <begin position="476"/>
        <end position="487"/>
    </location>
</feature>
<dbReference type="FunFam" id="1.20.1070.10:FF:000043">
    <property type="entry name" value="adhesion G-protein coupled receptor G2 isoform X1"/>
    <property type="match status" value="1"/>
</dbReference>
<feature type="compositionally biased region" description="Polar residues" evidence="13">
    <location>
        <begin position="696"/>
        <end position="705"/>
    </location>
</feature>
<dbReference type="SUPFAM" id="SSF49899">
    <property type="entry name" value="Concanavalin A-like lectins/glucanases"/>
    <property type="match status" value="1"/>
</dbReference>
<name>Q4SWM6_TETNG</name>
<comment type="caution">
    <text evidence="19">The sequence shown here is derived from an EMBL/GenBank/DDBJ whole genome shotgun (WGS) entry which is preliminary data.</text>
</comment>
<keyword evidence="4 14" id="KW-0812">Transmembrane</keyword>
<dbReference type="InterPro" id="IPR046338">
    <property type="entry name" value="GAIN_dom_sf"/>
</dbReference>
<feature type="transmembrane region" description="Helical" evidence="14">
    <location>
        <begin position="1448"/>
        <end position="1471"/>
    </location>
</feature>
<evidence type="ECO:0000256" key="5">
    <source>
        <dbReference type="ARBA" id="ARBA00022989"/>
    </source>
</evidence>
<evidence type="ECO:0000256" key="2">
    <source>
        <dbReference type="ARBA" id="ARBA00007343"/>
    </source>
</evidence>
<evidence type="ECO:0000256" key="4">
    <source>
        <dbReference type="ARBA" id="ARBA00022692"/>
    </source>
</evidence>
<evidence type="ECO:0000259" key="16">
    <source>
        <dbReference type="PROSITE" id="PS50221"/>
    </source>
</evidence>
<feature type="transmembrane region" description="Helical" evidence="14">
    <location>
        <begin position="1323"/>
        <end position="1342"/>
    </location>
</feature>
<sequence>CSSCDLVLTEVQGSFTSPCYPQLYPNSQSCRWTMQAPAGFVIQLTFLDFNLEESSGCNYDSVVVATGSGDIKFCGPTANGLTLNSTGNVMKLRFTSDFSVQKKGFAVSFKRVAVALRNQKVLVTSGNSHVTELSDSVSMPTLSQFTLCLEVERLSDKQVRNHLTVPALWLRLTPPPHGPPLHSTKGVFTYSDANDDVALSIGTDGNGMQLVVDGVSCLLDPALAAADIALSMKMLCFTWASASGQVGVYSDSGYNAKACPVSAGHTVASGGHFRLGGQSGQHNFNGHVYNLRLWDFAMTTQQLQALSCDQVGNVVDWDNSYWNIPSSLAQTDTALSCSVSVSTNPPVPTSCDPPGPGCPAASSTASTNTNHATNATSNARGRGPEPGRVLGSFGSKPVRRPRDAPGSLTAFPPGKTSRHLSFPPKDPGSKPSTSAPGPPGPPEPVRPLVGPSRSSSLGFISTPLIWPGRKRPSRGRPPSTSRGPTRPVDVTKPTAEHLTVLSHTPEPTQDWSTSGQGSEEAGPPSLSELSNRKKKLALPKRFLENQTVPGGSPSLTEGTVDISGGFIHGEFHQEAAGPGTRGPEAPPPSPSAVRPQNLLTFVGASSSSDLQGDFETELLPSGALTSDLLLPTHEAFVFKLLPPAEGAKHTAVTAEPTTPGPNRTAWTEAQKADRPQGTTRGGAAAAHPATSAGTSECPTASSRGSSPAALVGQRRFPTSTKSQLPVKPAGDGVLRHTAPPVSGPGPAKPWPKCACTQRSQCPCRLSPGNKGLFYRVSFAVEDVAAALSRAEVEEAVASWLNQTFQNWTHAVAMDHISVITVCLGLLRVQPVPQSPTRYGCQALLVYYHATNQSLSAAAVSARLSASEAQVGSGLQVQPADVTPIGERTPDAGVPKRPGHTCSLLLRAGNCPEENPLHYRWPESRPTATQILPCFPNKDQSTSRTCWLDPDSLAASWSPADLGNCTAIDTIQVSAANAAEVADQLSDITSNELTNQEVGQQTCTRLPAMTRLTPPPPPQVSQVVMKVKQLVGVANISGALASTVVTILSNVLSSSETALAPTSETCVPPAPFRFLLRALKTVDELVQKLEFQGPSISITSRHLAVGVSSFSAATFNGTSFSAFLEPNTSEPQIHFEDRRDPLAQVTLPASLLSGAALTEAELSSTSRINFMFFSSTNLFQVGRALVSYVVASSVGNLSIRDLMEPVRIQIAHLSEQEVLSPVCVFWDFSMSGGAGGWNGSGCRVSAESTSSRTVCLCDHLTHFGILLVRPTSTACPRTSTPQNNQILTFITYVGCGISSVFSAATLLTYIAFEKLRRDYPSKILMNLSTSLLFLNMVFLLDGWLASLHIRWLCLGVAALLHYFLLTSFTWMGLESIHMYIALVKVFNTYIRRYILKFCIVGWGLPALLVGIVVASDKDSYGPKENDTAPSAASEFCWIKAPLVFYTTCVGYFCLVFLLNVAMFVVVMLQICGRNGKRSNRTLREEVLRNLRSVVSLTFLLGMTWGFALFAWGPVSLAFMYLFSIFNSLQGEPASRGSSSSVSGANIKAFSLIFRAGLFIFIFHCALKENVQKQWRRYLCCGRFRLSENSDWSKTATNNTKKVSSEHLGKSVSSSSCGSGATSWTSKAKAGLNPFSKRHSSAEVQPNSSSSSSSSSSSILPVSQMIDKVKDYCSTRSDNFYKNILMSDSFTHSTKF</sequence>
<evidence type="ECO:0000256" key="7">
    <source>
        <dbReference type="ARBA" id="ARBA00023136"/>
    </source>
</evidence>
<dbReference type="InterPro" id="IPR000832">
    <property type="entry name" value="GPCR_2_secretin-like"/>
</dbReference>
<feature type="compositionally biased region" description="Polar residues" evidence="13">
    <location>
        <begin position="544"/>
        <end position="557"/>
    </location>
</feature>
<dbReference type="SUPFAM" id="SSF81321">
    <property type="entry name" value="Family A G protein-coupled receptor-like"/>
    <property type="match status" value="1"/>
</dbReference>
<feature type="compositionally biased region" description="Pro residues" evidence="13">
    <location>
        <begin position="436"/>
        <end position="445"/>
    </location>
</feature>
<feature type="compositionally biased region" description="Low complexity" evidence="13">
    <location>
        <begin position="360"/>
        <end position="379"/>
    </location>
</feature>
<feature type="disulfide bond" evidence="12">
    <location>
        <begin position="57"/>
        <end position="74"/>
    </location>
</feature>
<keyword evidence="8 12" id="KW-1015">Disulfide bond</keyword>
<dbReference type="InterPro" id="IPR013320">
    <property type="entry name" value="ConA-like_dom_sf"/>
</dbReference>
<organism evidence="19">
    <name type="scientific">Tetraodon nigroviridis</name>
    <name type="common">Spotted green pufferfish</name>
    <name type="synonym">Chelonodon nigroviridis</name>
    <dbReference type="NCBI Taxonomy" id="99883"/>
    <lineage>
        <taxon>Eukaryota</taxon>
        <taxon>Metazoa</taxon>
        <taxon>Chordata</taxon>
        <taxon>Craniata</taxon>
        <taxon>Vertebrata</taxon>
        <taxon>Euteleostomi</taxon>
        <taxon>Actinopterygii</taxon>
        <taxon>Neopterygii</taxon>
        <taxon>Teleostei</taxon>
        <taxon>Neoteleostei</taxon>
        <taxon>Acanthomorphata</taxon>
        <taxon>Eupercaria</taxon>
        <taxon>Tetraodontiformes</taxon>
        <taxon>Tetradontoidea</taxon>
        <taxon>Tetraodontidae</taxon>
        <taxon>Tetraodon</taxon>
    </lineage>
</organism>
<gene>
    <name evidence="19" type="ORF">GSTENG00011412001</name>
</gene>
<dbReference type="PROSITE" id="PS51828">
    <property type="entry name" value="PTX_2"/>
    <property type="match status" value="1"/>
</dbReference>
<dbReference type="SUPFAM" id="SSF49854">
    <property type="entry name" value="Spermadhesin, CUB domain"/>
    <property type="match status" value="1"/>
</dbReference>
<dbReference type="Pfam" id="PF26574">
    <property type="entry name" value="GAIN_ADGRG2"/>
    <property type="match status" value="1"/>
</dbReference>
<dbReference type="GO" id="GO:0007166">
    <property type="term" value="P:cell surface receptor signaling pathway"/>
    <property type="evidence" value="ECO:0007669"/>
    <property type="project" value="InterPro"/>
</dbReference>
<evidence type="ECO:0000256" key="8">
    <source>
        <dbReference type="ARBA" id="ARBA00023157"/>
    </source>
</evidence>
<evidence type="ECO:0000256" key="3">
    <source>
        <dbReference type="ARBA" id="ARBA00022475"/>
    </source>
</evidence>
<accession>Q4SWM6</accession>
<evidence type="ECO:0000256" key="12">
    <source>
        <dbReference type="PROSITE-ProRule" id="PRU00059"/>
    </source>
</evidence>
<dbReference type="GO" id="GO:0060347">
    <property type="term" value="P:heart trabecula formation"/>
    <property type="evidence" value="ECO:0007669"/>
    <property type="project" value="TreeGrafter"/>
</dbReference>
<dbReference type="SMART" id="SM00042">
    <property type="entry name" value="CUB"/>
    <property type="match status" value="1"/>
</dbReference>
<protein>
    <submittedName>
        <fullName evidence="19">(spotted green pufferfish) hypothetical protein</fullName>
    </submittedName>
</protein>
<feature type="compositionally biased region" description="Pro residues" evidence="13">
    <location>
        <begin position="345"/>
        <end position="357"/>
    </location>
</feature>
<evidence type="ECO:0000256" key="13">
    <source>
        <dbReference type="SAM" id="MobiDB-lite"/>
    </source>
</evidence>
<comment type="caution">
    <text evidence="12">Lacks conserved residue(s) required for the propagation of feature annotation.</text>
</comment>
<dbReference type="InterPro" id="IPR000859">
    <property type="entry name" value="CUB_dom"/>
</dbReference>
<dbReference type="Pfam" id="PF00431">
    <property type="entry name" value="CUB"/>
    <property type="match status" value="1"/>
</dbReference>
<evidence type="ECO:0000256" key="9">
    <source>
        <dbReference type="ARBA" id="ARBA00023170"/>
    </source>
</evidence>
<keyword evidence="11" id="KW-0807">Transducer</keyword>
<feature type="domain" description="GAIN-B" evidence="16">
    <location>
        <begin position="1093"/>
        <end position="1272"/>
    </location>
</feature>
<evidence type="ECO:0000256" key="14">
    <source>
        <dbReference type="SAM" id="Phobius"/>
    </source>
</evidence>
<evidence type="ECO:0000259" key="17">
    <source>
        <dbReference type="PROSITE" id="PS50261"/>
    </source>
</evidence>
<dbReference type="GO" id="GO:0007189">
    <property type="term" value="P:adenylate cyclase-activating G protein-coupled receptor signaling pathway"/>
    <property type="evidence" value="ECO:0007669"/>
    <property type="project" value="TreeGrafter"/>
</dbReference>
<dbReference type="InterPro" id="IPR017981">
    <property type="entry name" value="GPCR_2-like_7TM"/>
</dbReference>
<dbReference type="PANTHER" id="PTHR12011">
    <property type="entry name" value="ADHESION G-PROTEIN COUPLED RECEPTOR"/>
    <property type="match status" value="1"/>
</dbReference>
<feature type="compositionally biased region" description="Low complexity" evidence="13">
    <location>
        <begin position="677"/>
        <end position="694"/>
    </location>
</feature>
<feature type="transmembrane region" description="Helical" evidence="14">
    <location>
        <begin position="1545"/>
        <end position="1565"/>
    </location>
</feature>
<evidence type="ECO:0000313" key="19">
    <source>
        <dbReference type="EMBL" id="CAF94956.1"/>
    </source>
</evidence>
<feature type="domain" description="CUB" evidence="15">
    <location>
        <begin position="4"/>
        <end position="112"/>
    </location>
</feature>
<feature type="transmembrane region" description="Helical" evidence="14">
    <location>
        <begin position="1392"/>
        <end position="1413"/>
    </location>
</feature>
<dbReference type="InterPro" id="IPR057244">
    <property type="entry name" value="GAIN_B"/>
</dbReference>
<keyword evidence="9" id="KW-0675">Receptor</keyword>
<comment type="similarity">
    <text evidence="2">Belongs to the G-protein coupled receptor 2 family. Adhesion G-protein coupled receptor (ADGR) subfamily.</text>
</comment>
<dbReference type="PROSITE" id="PS50221">
    <property type="entry name" value="GAIN_B"/>
    <property type="match status" value="1"/>
</dbReference>
<dbReference type="KEGG" id="tng:GSTEN00011412G001"/>
<dbReference type="PANTHER" id="PTHR12011:SF290">
    <property type="entry name" value="ADHESION G-PROTEIN COUPLED RECEPTOR G6"/>
    <property type="match status" value="1"/>
</dbReference>
<reference evidence="19" key="1">
    <citation type="journal article" date="2004" name="Nature">
        <title>Genome duplication in the teleost fish Tetraodon nigroviridis reveals the early vertebrate proto-karyotype.</title>
        <authorList>
            <person name="Jaillon O."/>
            <person name="Aury J.-M."/>
            <person name="Brunet F."/>
            <person name="Petit J.-L."/>
            <person name="Stange-Thomann N."/>
            <person name="Mauceli E."/>
            <person name="Bouneau L."/>
            <person name="Fischer C."/>
            <person name="Ozouf-Costaz C."/>
            <person name="Bernot A."/>
            <person name="Nicaud S."/>
            <person name="Jaffe D."/>
            <person name="Fisher S."/>
            <person name="Lutfalla G."/>
            <person name="Dossat C."/>
            <person name="Segurens B."/>
            <person name="Dasilva C."/>
            <person name="Salanoubat M."/>
            <person name="Levy M."/>
            <person name="Boudet N."/>
            <person name="Castellano S."/>
            <person name="Anthouard V."/>
            <person name="Jubin C."/>
            <person name="Castelli V."/>
            <person name="Katinka M."/>
            <person name="Vacherie B."/>
            <person name="Biemont C."/>
            <person name="Skalli Z."/>
            <person name="Cattolico L."/>
            <person name="Poulain J."/>
            <person name="De Berardinis V."/>
            <person name="Cruaud C."/>
            <person name="Duprat S."/>
            <person name="Brottier P."/>
            <person name="Coutanceau J.-P."/>
            <person name="Gouzy J."/>
            <person name="Parra G."/>
            <person name="Lardier G."/>
            <person name="Chapple C."/>
            <person name="McKernan K.J."/>
            <person name="McEwan P."/>
            <person name="Bosak S."/>
            <person name="Kellis M."/>
            <person name="Volff J.-N."/>
            <person name="Guigo R."/>
            <person name="Zody M.C."/>
            <person name="Mesirov J."/>
            <person name="Lindblad-Toh K."/>
            <person name="Birren B."/>
            <person name="Nusbaum C."/>
            <person name="Kahn D."/>
            <person name="Robinson-Rechavi M."/>
            <person name="Laudet V."/>
            <person name="Schachter V."/>
            <person name="Quetier F."/>
            <person name="Saurin W."/>
            <person name="Scarpelli C."/>
            <person name="Wincker P."/>
            <person name="Lander E.S."/>
            <person name="Weissenbach J."/>
            <person name="Roest Crollius H."/>
        </authorList>
    </citation>
    <scope>NUCLEOTIDE SEQUENCE [LARGE SCALE GENOMIC DNA]</scope>
</reference>
<keyword evidence="5 14" id="KW-1133">Transmembrane helix</keyword>
<feature type="non-terminal residue" evidence="19">
    <location>
        <position position="1694"/>
    </location>
</feature>
<dbReference type="GO" id="GO:0022011">
    <property type="term" value="P:myelination in peripheral nervous system"/>
    <property type="evidence" value="ECO:0007669"/>
    <property type="project" value="TreeGrafter"/>
</dbReference>
<dbReference type="InterPro" id="IPR000203">
    <property type="entry name" value="GPS"/>
</dbReference>
<feature type="domain" description="Pentraxin (PTX)" evidence="18">
    <location>
        <begin position="116"/>
        <end position="337"/>
    </location>
</feature>
<evidence type="ECO:0000256" key="11">
    <source>
        <dbReference type="ARBA" id="ARBA00023224"/>
    </source>
</evidence>
<feature type="compositionally biased region" description="Low complexity" evidence="13">
    <location>
        <begin position="1646"/>
        <end position="1656"/>
    </location>
</feature>
<dbReference type="OrthoDB" id="10037534at2759"/>
<dbReference type="InterPro" id="IPR001759">
    <property type="entry name" value="PTX_dom"/>
</dbReference>
<keyword evidence="10" id="KW-0325">Glycoprotein</keyword>
<reference evidence="19" key="2">
    <citation type="submission" date="2004-02" db="EMBL/GenBank/DDBJ databases">
        <authorList>
            <consortium name="Genoscope"/>
            <consortium name="Whitehead Institute Centre for Genome Research"/>
        </authorList>
    </citation>
    <scope>NUCLEOTIDE SEQUENCE</scope>
</reference>
<dbReference type="PROSITE" id="PS01180">
    <property type="entry name" value="CUB"/>
    <property type="match status" value="1"/>
</dbReference>
<dbReference type="InterPro" id="IPR058857">
    <property type="entry name" value="GAIN_ADGRG2/6"/>
</dbReference>
<dbReference type="GO" id="GO:0004930">
    <property type="term" value="F:G protein-coupled receptor activity"/>
    <property type="evidence" value="ECO:0007669"/>
    <property type="project" value="InterPro"/>
</dbReference>
<keyword evidence="6" id="KW-0297">G-protein coupled receptor</keyword>
<dbReference type="InterPro" id="IPR057333">
    <property type="entry name" value="SEA_Gpr126"/>
</dbReference>
<keyword evidence="3" id="KW-1003">Cell membrane</keyword>
<feature type="domain" description="G-protein coupled receptors family 2 profile 2" evidence="17">
    <location>
        <begin position="1286"/>
        <end position="1529"/>
    </location>
</feature>
<dbReference type="Pfam" id="PF25307">
    <property type="entry name" value="SEA_Gpr126"/>
    <property type="match status" value="1"/>
</dbReference>
<feature type="compositionally biased region" description="Polar residues" evidence="13">
    <location>
        <begin position="501"/>
        <end position="517"/>
    </location>
</feature>
<proteinExistence type="inferred from homology"/>
<comment type="subcellular location">
    <subcellularLocation>
        <location evidence="1">Cell membrane</location>
        <topology evidence="1">Multi-pass membrane protein</topology>
    </subcellularLocation>
</comment>
<dbReference type="EMBL" id="CAAE01013607">
    <property type="protein sequence ID" value="CAF94956.1"/>
    <property type="molecule type" value="Genomic_DNA"/>
</dbReference>
<evidence type="ECO:0000256" key="6">
    <source>
        <dbReference type="ARBA" id="ARBA00023040"/>
    </source>
</evidence>
<dbReference type="Pfam" id="PF00002">
    <property type="entry name" value="7tm_2"/>
    <property type="match status" value="1"/>
</dbReference>
<feature type="region of interest" description="Disordered" evidence="13">
    <location>
        <begin position="648"/>
        <end position="731"/>
    </location>
</feature>
<feature type="transmembrane region" description="Helical" evidence="14">
    <location>
        <begin position="1288"/>
        <end position="1311"/>
    </location>
</feature>
<dbReference type="SMART" id="SM00303">
    <property type="entry name" value="GPS"/>
    <property type="match status" value="1"/>
</dbReference>
<dbReference type="FunFam" id="2.60.120.290:FF:000013">
    <property type="entry name" value="Membrane frizzled-related protein"/>
    <property type="match status" value="1"/>
</dbReference>
<dbReference type="GO" id="GO:0005886">
    <property type="term" value="C:plasma membrane"/>
    <property type="evidence" value="ECO:0007669"/>
    <property type="project" value="TreeGrafter"/>
</dbReference>
<dbReference type="InterPro" id="IPR035914">
    <property type="entry name" value="Sperma_CUB_dom_sf"/>
</dbReference>
<evidence type="ECO:0000259" key="15">
    <source>
        <dbReference type="PROSITE" id="PS01180"/>
    </source>
</evidence>
<dbReference type="Pfam" id="PF01825">
    <property type="entry name" value="GPS"/>
    <property type="match status" value="1"/>
</dbReference>
<dbReference type="Gene3D" id="2.60.220.50">
    <property type="match status" value="1"/>
</dbReference>
<keyword evidence="7 14" id="KW-0472">Membrane</keyword>
<dbReference type="Gene3D" id="2.60.120.290">
    <property type="entry name" value="Spermadhesin, CUB domain"/>
    <property type="match status" value="1"/>
</dbReference>
<evidence type="ECO:0000259" key="18">
    <source>
        <dbReference type="PROSITE" id="PS51828"/>
    </source>
</evidence>
<feature type="non-terminal residue" evidence="19">
    <location>
        <position position="1"/>
    </location>
</feature>
<dbReference type="GO" id="GO:0043236">
    <property type="term" value="F:laminin binding"/>
    <property type="evidence" value="ECO:0007669"/>
    <property type="project" value="TreeGrafter"/>
</dbReference>
<dbReference type="Gene3D" id="1.20.1070.10">
    <property type="entry name" value="Rhodopsin 7-helix transmembrane proteins"/>
    <property type="match status" value="1"/>
</dbReference>
<feature type="region of interest" description="Disordered" evidence="13">
    <location>
        <begin position="1634"/>
        <end position="1656"/>
    </location>
</feature>
<feature type="region of interest" description="Disordered" evidence="13">
    <location>
        <begin position="338"/>
        <end position="595"/>
    </location>
</feature>
<dbReference type="PROSITE" id="PS50261">
    <property type="entry name" value="G_PROTEIN_RECEP_F2_4"/>
    <property type="match status" value="1"/>
</dbReference>
<feature type="transmembrane region" description="Helical" evidence="14">
    <location>
        <begin position="1348"/>
        <end position="1372"/>
    </location>
</feature>